<dbReference type="Gene3D" id="2.160.20.120">
    <property type="match status" value="1"/>
</dbReference>
<accession>A0ABY4SK93</accession>
<sequence length="259" mass="26692">MIRTLFIIAGAALVLCVAALGGAVALGGSDLQRHGWAWTVRHDDSGSVRIERVRGGTADLGPVVTRTLAWDGERTLRVDAAIDVDYVQGDAASVVITGPKGVADRVRLENGRLFLADGAERAIVTWNRHGVNGRSESDALRVVVTAPDVDRFQVNGSGDLSIAGYDRPALAIDIAGSAEVRASGRTDALDLDISGSGDADLEDLATGTAKVDLSGSGDARIAPTGETAVSISGSGDVALTDRPSKLTTDIAGSGDVYQD</sequence>
<feature type="domain" description="Putative auto-transporter adhesin head GIN" evidence="1">
    <location>
        <begin position="75"/>
        <end position="243"/>
    </location>
</feature>
<protein>
    <submittedName>
        <fullName evidence="2">DUF2807 domain-containing protein</fullName>
    </submittedName>
</protein>
<evidence type="ECO:0000259" key="1">
    <source>
        <dbReference type="Pfam" id="PF10988"/>
    </source>
</evidence>
<dbReference type="RefSeq" id="WP_249749862.1">
    <property type="nucleotide sequence ID" value="NZ_CP097298.1"/>
</dbReference>
<proteinExistence type="predicted"/>
<dbReference type="Pfam" id="PF10988">
    <property type="entry name" value="DUF2807"/>
    <property type="match status" value="1"/>
</dbReference>
<evidence type="ECO:0000313" key="3">
    <source>
        <dbReference type="Proteomes" id="UP001055429"/>
    </source>
</evidence>
<gene>
    <name evidence="2" type="ORF">M8231_11515</name>
</gene>
<evidence type="ECO:0000313" key="2">
    <source>
        <dbReference type="EMBL" id="URI14445.1"/>
    </source>
</evidence>
<dbReference type="EMBL" id="CP097649">
    <property type="protein sequence ID" value="URI14445.1"/>
    <property type="molecule type" value="Genomic_DNA"/>
</dbReference>
<name>A0ABY4SK93_9CAUL</name>
<organism evidence="2 3">
    <name type="scientific">Brevundimonas albigilva</name>
    <dbReference type="NCBI Taxonomy" id="1312364"/>
    <lineage>
        <taxon>Bacteria</taxon>
        <taxon>Pseudomonadati</taxon>
        <taxon>Pseudomonadota</taxon>
        <taxon>Alphaproteobacteria</taxon>
        <taxon>Caulobacterales</taxon>
        <taxon>Caulobacteraceae</taxon>
        <taxon>Brevundimonas</taxon>
    </lineage>
</organism>
<dbReference type="Proteomes" id="UP001055429">
    <property type="component" value="Chromosome"/>
</dbReference>
<keyword evidence="3" id="KW-1185">Reference proteome</keyword>
<reference evidence="2" key="1">
    <citation type="submission" date="2022-05" db="EMBL/GenBank/DDBJ databases">
        <title>Brevundimonas albigilva TT17 genome sequence.</title>
        <authorList>
            <person name="Lee K."/>
            <person name="Son H."/>
        </authorList>
    </citation>
    <scope>NUCLEOTIDE SEQUENCE</scope>
    <source>
        <strain evidence="2">TT17</strain>
    </source>
</reference>
<dbReference type="InterPro" id="IPR021255">
    <property type="entry name" value="DUF2807"/>
</dbReference>